<dbReference type="EMBL" id="JAAALK010000082">
    <property type="protein sequence ID" value="KAG8083842.1"/>
    <property type="molecule type" value="Genomic_DNA"/>
</dbReference>
<feature type="compositionally biased region" description="Pro residues" evidence="1">
    <location>
        <begin position="55"/>
        <end position="65"/>
    </location>
</feature>
<evidence type="ECO:0000313" key="3">
    <source>
        <dbReference type="Proteomes" id="UP000729402"/>
    </source>
</evidence>
<gene>
    <name evidence="2" type="ORF">GUJ93_ZPchr0010g7387</name>
</gene>
<organism evidence="2 3">
    <name type="scientific">Zizania palustris</name>
    <name type="common">Northern wild rice</name>
    <dbReference type="NCBI Taxonomy" id="103762"/>
    <lineage>
        <taxon>Eukaryota</taxon>
        <taxon>Viridiplantae</taxon>
        <taxon>Streptophyta</taxon>
        <taxon>Embryophyta</taxon>
        <taxon>Tracheophyta</taxon>
        <taxon>Spermatophyta</taxon>
        <taxon>Magnoliopsida</taxon>
        <taxon>Liliopsida</taxon>
        <taxon>Poales</taxon>
        <taxon>Poaceae</taxon>
        <taxon>BOP clade</taxon>
        <taxon>Oryzoideae</taxon>
        <taxon>Oryzeae</taxon>
        <taxon>Zizaniinae</taxon>
        <taxon>Zizania</taxon>
    </lineage>
</organism>
<feature type="region of interest" description="Disordered" evidence="1">
    <location>
        <begin position="52"/>
        <end position="101"/>
    </location>
</feature>
<keyword evidence="3" id="KW-1185">Reference proteome</keyword>
<name>A0A8J5TDP7_ZIZPA</name>
<protein>
    <submittedName>
        <fullName evidence="2">Uncharacterized protein</fullName>
    </submittedName>
</protein>
<evidence type="ECO:0000313" key="2">
    <source>
        <dbReference type="EMBL" id="KAG8083842.1"/>
    </source>
</evidence>
<reference evidence="2" key="1">
    <citation type="journal article" date="2021" name="bioRxiv">
        <title>Whole Genome Assembly and Annotation of Northern Wild Rice, Zizania palustris L., Supports a Whole Genome Duplication in the Zizania Genus.</title>
        <authorList>
            <person name="Haas M."/>
            <person name="Kono T."/>
            <person name="Macchietto M."/>
            <person name="Millas R."/>
            <person name="McGilp L."/>
            <person name="Shao M."/>
            <person name="Duquette J."/>
            <person name="Hirsch C.N."/>
            <person name="Kimball J."/>
        </authorList>
    </citation>
    <scope>NUCLEOTIDE SEQUENCE</scope>
    <source>
        <tissue evidence="2">Fresh leaf tissue</tissue>
    </source>
</reference>
<comment type="caution">
    <text evidence="2">The sequence shown here is derived from an EMBL/GenBank/DDBJ whole genome shotgun (WGS) entry which is preliminary data.</text>
</comment>
<accession>A0A8J5TDP7</accession>
<dbReference type="OrthoDB" id="2126698at2759"/>
<dbReference type="PANTHER" id="PTHR11206">
    <property type="entry name" value="MULTIDRUG RESISTANCE PROTEIN"/>
    <property type="match status" value="1"/>
</dbReference>
<dbReference type="Proteomes" id="UP000729402">
    <property type="component" value="Unassembled WGS sequence"/>
</dbReference>
<dbReference type="AlphaFoldDB" id="A0A8J5TDP7"/>
<proteinExistence type="predicted"/>
<evidence type="ECO:0000256" key="1">
    <source>
        <dbReference type="SAM" id="MobiDB-lite"/>
    </source>
</evidence>
<sequence length="213" mass="23345">MMQSAAPSVPSDVTSHPAQLRAARLDARGDLMRHALEMSVFSLLLFPATASARLRPPPPPPPRPPAASRRLLPPPRPPTAFARLPPPHRPPRPPAASPASCRLRPEKFADTWNGFSTEAFRFILPTIKLATPSAVMVCLEYWAFELLVLIADLLPNPTYGLAEDTMRSGRPNVSPNELYSTSSLQYWGAMQDEPRCSPAAVDAMQEKKVSYVA</sequence>
<reference evidence="2" key="2">
    <citation type="submission" date="2021-02" db="EMBL/GenBank/DDBJ databases">
        <authorList>
            <person name="Kimball J.A."/>
            <person name="Haas M.W."/>
            <person name="Macchietto M."/>
            <person name="Kono T."/>
            <person name="Duquette J."/>
            <person name="Shao M."/>
        </authorList>
    </citation>
    <scope>NUCLEOTIDE SEQUENCE</scope>
    <source>
        <tissue evidence="2">Fresh leaf tissue</tissue>
    </source>
</reference>
<feature type="compositionally biased region" description="Pro residues" evidence="1">
    <location>
        <begin position="72"/>
        <end position="96"/>
    </location>
</feature>